<dbReference type="AlphaFoldDB" id="A0A4V3DG63"/>
<gene>
    <name evidence="6" type="ORF">C8D85_2065</name>
</gene>
<dbReference type="PANTHER" id="PTHR30290:SF9">
    <property type="entry name" value="OLIGOPEPTIDE-BINDING PROTEIN APPA"/>
    <property type="match status" value="1"/>
</dbReference>
<dbReference type="Gene3D" id="3.10.105.10">
    <property type="entry name" value="Dipeptide-binding Protein, Domain 3"/>
    <property type="match status" value="1"/>
</dbReference>
<feature type="chain" id="PRO_5020947690" evidence="4">
    <location>
        <begin position="21"/>
        <end position="512"/>
    </location>
</feature>
<dbReference type="RefSeq" id="WP_133562336.1">
    <property type="nucleotide sequence ID" value="NZ_SNZA01000003.1"/>
</dbReference>
<dbReference type="PIRSF" id="PIRSF002741">
    <property type="entry name" value="MppA"/>
    <property type="match status" value="1"/>
</dbReference>
<sequence>MLRCLLILLGMGFSAFSCLAADIRVAVDADPISLDPHEQLSEAGIQYSHTVFDPLVRWRQNGTLEPRLAQSWQMLDANTMRVQLRNDVQFHSGNRMTADDVLFTVARLKGSVDFKALFNVVQNVDKVDDYTVDIHTTHAYPLLLNILAYVFVMDKGFYEGKAEIVKFGQTFASSNVSGSGPFQVKERIAGQRLVLERNPNYWDQTSSGNVQRMEWLPIRSDSTRLAALLTGGVDAISPVAPIDIARVQRTPDIQLLSMTGTRIVMLQLNQSRRKELQHPKVRQAMSLAINQSLIVEKILRGYGEAAGQLSATAFAGHISDLMPQYDIEKAKQLMAEAGYQEGFRITMMAPNNRYMSDEKVAQAAAAMLEKINIKVDLKTFPKAQYFQLFDQRAADVMMLGWQSDTFDSNNIFEFTLACRDLKTGLGTYNAGEFCDPLIEQGVRLANREMQPKQRERILQGIEHHTAQEALVIPLYWQPIIWATKRSVQLEGVLNFLNFPYWGDLEVSEGIHG</sequence>
<comment type="similarity">
    <text evidence="1">Belongs to the bacterial solute-binding protein 5 family.</text>
</comment>
<dbReference type="PANTHER" id="PTHR30290">
    <property type="entry name" value="PERIPLASMIC BINDING COMPONENT OF ABC TRANSPORTER"/>
    <property type="match status" value="1"/>
</dbReference>
<evidence type="ECO:0000256" key="2">
    <source>
        <dbReference type="ARBA" id="ARBA00022448"/>
    </source>
</evidence>
<dbReference type="GO" id="GO:1904680">
    <property type="term" value="F:peptide transmembrane transporter activity"/>
    <property type="evidence" value="ECO:0007669"/>
    <property type="project" value="TreeGrafter"/>
</dbReference>
<reference evidence="6 7" key="1">
    <citation type="submission" date="2019-03" db="EMBL/GenBank/DDBJ databases">
        <title>Genomic Encyclopedia of Type Strains, Phase IV (KMG-IV): sequencing the most valuable type-strain genomes for metagenomic binning, comparative biology and taxonomic classification.</title>
        <authorList>
            <person name="Goeker M."/>
        </authorList>
    </citation>
    <scope>NUCLEOTIDE SEQUENCE [LARGE SCALE GENOMIC DNA]</scope>
    <source>
        <strain evidence="6 7">DSM 5604</strain>
    </source>
</reference>
<dbReference type="Gene3D" id="3.90.76.10">
    <property type="entry name" value="Dipeptide-binding Protein, Domain 1"/>
    <property type="match status" value="1"/>
</dbReference>
<feature type="domain" description="Solute-binding protein family 5" evidence="5">
    <location>
        <begin position="64"/>
        <end position="419"/>
    </location>
</feature>
<evidence type="ECO:0000256" key="1">
    <source>
        <dbReference type="ARBA" id="ARBA00005695"/>
    </source>
</evidence>
<dbReference type="GO" id="GO:0043190">
    <property type="term" value="C:ATP-binding cassette (ABC) transporter complex"/>
    <property type="evidence" value="ECO:0007669"/>
    <property type="project" value="InterPro"/>
</dbReference>
<organism evidence="6 7">
    <name type="scientific">Marinomonas communis</name>
    <dbReference type="NCBI Taxonomy" id="28254"/>
    <lineage>
        <taxon>Bacteria</taxon>
        <taxon>Pseudomonadati</taxon>
        <taxon>Pseudomonadota</taxon>
        <taxon>Gammaproteobacteria</taxon>
        <taxon>Oceanospirillales</taxon>
        <taxon>Oceanospirillaceae</taxon>
        <taxon>Marinomonas</taxon>
    </lineage>
</organism>
<dbReference type="Proteomes" id="UP000295729">
    <property type="component" value="Unassembled WGS sequence"/>
</dbReference>
<evidence type="ECO:0000313" key="7">
    <source>
        <dbReference type="Proteomes" id="UP000295729"/>
    </source>
</evidence>
<keyword evidence="2" id="KW-0813">Transport</keyword>
<dbReference type="InterPro" id="IPR030678">
    <property type="entry name" value="Peptide/Ni-bd"/>
</dbReference>
<dbReference type="Pfam" id="PF00496">
    <property type="entry name" value="SBP_bac_5"/>
    <property type="match status" value="1"/>
</dbReference>
<dbReference type="InterPro" id="IPR039424">
    <property type="entry name" value="SBP_5"/>
</dbReference>
<proteinExistence type="inferred from homology"/>
<dbReference type="OrthoDB" id="9801912at2"/>
<dbReference type="GO" id="GO:0030288">
    <property type="term" value="C:outer membrane-bounded periplasmic space"/>
    <property type="evidence" value="ECO:0007669"/>
    <property type="project" value="UniProtKB-ARBA"/>
</dbReference>
<evidence type="ECO:0000256" key="3">
    <source>
        <dbReference type="ARBA" id="ARBA00022729"/>
    </source>
</evidence>
<evidence type="ECO:0000259" key="5">
    <source>
        <dbReference type="Pfam" id="PF00496"/>
    </source>
</evidence>
<accession>A0A4V3DG63</accession>
<dbReference type="SUPFAM" id="SSF53850">
    <property type="entry name" value="Periplasmic binding protein-like II"/>
    <property type="match status" value="1"/>
</dbReference>
<feature type="signal peptide" evidence="4">
    <location>
        <begin position="1"/>
        <end position="20"/>
    </location>
</feature>
<dbReference type="GO" id="GO:0015833">
    <property type="term" value="P:peptide transport"/>
    <property type="evidence" value="ECO:0007669"/>
    <property type="project" value="TreeGrafter"/>
</dbReference>
<evidence type="ECO:0000313" key="6">
    <source>
        <dbReference type="EMBL" id="TDR13191.1"/>
    </source>
</evidence>
<name>A0A4V3DG63_9GAMM</name>
<keyword evidence="7" id="KW-1185">Reference proteome</keyword>
<keyword evidence="3 4" id="KW-0732">Signal</keyword>
<dbReference type="PROSITE" id="PS51257">
    <property type="entry name" value="PROKAR_LIPOPROTEIN"/>
    <property type="match status" value="1"/>
</dbReference>
<dbReference type="InterPro" id="IPR000914">
    <property type="entry name" value="SBP_5_dom"/>
</dbReference>
<comment type="caution">
    <text evidence="6">The sequence shown here is derived from an EMBL/GenBank/DDBJ whole genome shotgun (WGS) entry which is preliminary data.</text>
</comment>
<evidence type="ECO:0000256" key="4">
    <source>
        <dbReference type="SAM" id="SignalP"/>
    </source>
</evidence>
<protein>
    <submittedName>
        <fullName evidence="6">Peptide/nickel transport system substrate-binding protein</fullName>
    </submittedName>
</protein>
<dbReference type="CDD" id="cd08498">
    <property type="entry name" value="PBP2_NikA_DppA_OppA_like_2"/>
    <property type="match status" value="1"/>
</dbReference>
<dbReference type="EMBL" id="SNZA01000003">
    <property type="protein sequence ID" value="TDR13191.1"/>
    <property type="molecule type" value="Genomic_DNA"/>
</dbReference>
<dbReference type="Gene3D" id="3.40.190.10">
    <property type="entry name" value="Periplasmic binding protein-like II"/>
    <property type="match status" value="1"/>
</dbReference>